<comment type="caution">
    <text evidence="1">The sequence shown here is derived from an EMBL/GenBank/DDBJ whole genome shotgun (WGS) entry which is preliminary data.</text>
</comment>
<reference evidence="1 2" key="1">
    <citation type="journal article" date="2022" name="Genome Biol. Evol.">
        <title>The Spruce Budworm Genome: Reconstructing the Evolutionary History of Antifreeze Proteins.</title>
        <authorList>
            <person name="Beliveau C."/>
            <person name="Gagne P."/>
            <person name="Picq S."/>
            <person name="Vernygora O."/>
            <person name="Keeling C.I."/>
            <person name="Pinkney K."/>
            <person name="Doucet D."/>
            <person name="Wen F."/>
            <person name="Johnston J.S."/>
            <person name="Maaroufi H."/>
            <person name="Boyle B."/>
            <person name="Laroche J."/>
            <person name="Dewar K."/>
            <person name="Juretic N."/>
            <person name="Blackburn G."/>
            <person name="Nisole A."/>
            <person name="Brunet B."/>
            <person name="Brandao M."/>
            <person name="Lumley L."/>
            <person name="Duan J."/>
            <person name="Quan G."/>
            <person name="Lucarotti C.J."/>
            <person name="Roe A.D."/>
            <person name="Sperling F.A.H."/>
            <person name="Levesque R.C."/>
            <person name="Cusson M."/>
        </authorList>
    </citation>
    <scope>NUCLEOTIDE SEQUENCE [LARGE SCALE GENOMIC DNA]</scope>
    <source>
        <strain evidence="1">Glfc:IPQL:Cfum</strain>
    </source>
</reference>
<dbReference type="Proteomes" id="UP001064048">
    <property type="component" value="Chromosome 14"/>
</dbReference>
<evidence type="ECO:0000313" key="1">
    <source>
        <dbReference type="EMBL" id="KAI8419925.1"/>
    </source>
</evidence>
<name>A0ACC0J767_CHOFU</name>
<organism evidence="1 2">
    <name type="scientific">Choristoneura fumiferana</name>
    <name type="common">Spruce budworm moth</name>
    <name type="synonym">Archips fumiferana</name>
    <dbReference type="NCBI Taxonomy" id="7141"/>
    <lineage>
        <taxon>Eukaryota</taxon>
        <taxon>Metazoa</taxon>
        <taxon>Ecdysozoa</taxon>
        <taxon>Arthropoda</taxon>
        <taxon>Hexapoda</taxon>
        <taxon>Insecta</taxon>
        <taxon>Pterygota</taxon>
        <taxon>Neoptera</taxon>
        <taxon>Endopterygota</taxon>
        <taxon>Lepidoptera</taxon>
        <taxon>Glossata</taxon>
        <taxon>Ditrysia</taxon>
        <taxon>Tortricoidea</taxon>
        <taxon>Tortricidae</taxon>
        <taxon>Tortricinae</taxon>
        <taxon>Choristoneura</taxon>
    </lineage>
</organism>
<evidence type="ECO:0000313" key="2">
    <source>
        <dbReference type="Proteomes" id="UP001064048"/>
    </source>
</evidence>
<gene>
    <name evidence="1" type="ORF">MSG28_008543</name>
</gene>
<sequence>MKLILLAFFVGVAFAAPTPLENPSGEPVEVVVNGLADGEPLEIGHIVDVKVKQVVDGEVVVASNPLHPFTAQGLAEIAEAEAATAAEAEAAAEAEDVAVIDLPVAPEVPEPEIPAVIVLPEPTNPIVVPEPIELPEPVAPIVVPEPIELPEPVAPVVVPEPIELPEPIETVVVPEPIVLPEPVAPEIIVPEPAEEVPAPAPQLDGEIFNDGTVSLTVNGPQDPGVYETLSSWVNVLLNYVNSGVQYTQQLI</sequence>
<proteinExistence type="predicted"/>
<accession>A0ACC0J767</accession>
<keyword evidence="2" id="KW-1185">Reference proteome</keyword>
<protein>
    <submittedName>
        <fullName evidence="1">Uncharacterized protein</fullName>
    </submittedName>
</protein>
<dbReference type="EMBL" id="CM046114">
    <property type="protein sequence ID" value="KAI8419925.1"/>
    <property type="molecule type" value="Genomic_DNA"/>
</dbReference>